<gene>
    <name evidence="2" type="primary">jg3527</name>
    <name evidence="2" type="ORF">PAEG_LOCUS6940</name>
</gene>
<dbReference type="AlphaFoldDB" id="A0A8S4R040"/>
<keyword evidence="1" id="KW-0175">Coiled coil</keyword>
<proteinExistence type="predicted"/>
<keyword evidence="3" id="KW-1185">Reference proteome</keyword>
<dbReference type="OrthoDB" id="5960234at2759"/>
<sequence>MDIADTTSCAECLKCIHGEISTRCTSSECNRYFCSDCANPNEFSPHCEQDLTCTECCQPQDTGEHSDVSVLSSDETQEVTYEKPEIAHLISDIRRLSRGLMSIKNKLREATLSITHGHERQDNLYGSKAEAKARIKTLEKRIREIELLRYTVKELRKELNTQSYIYVLNSIEVSLDTTMKIFCALHIMQQKK</sequence>
<accession>A0A8S4R040</accession>
<organism evidence="2 3">
    <name type="scientific">Pararge aegeria aegeria</name>
    <dbReference type="NCBI Taxonomy" id="348720"/>
    <lineage>
        <taxon>Eukaryota</taxon>
        <taxon>Metazoa</taxon>
        <taxon>Ecdysozoa</taxon>
        <taxon>Arthropoda</taxon>
        <taxon>Hexapoda</taxon>
        <taxon>Insecta</taxon>
        <taxon>Pterygota</taxon>
        <taxon>Neoptera</taxon>
        <taxon>Endopterygota</taxon>
        <taxon>Lepidoptera</taxon>
        <taxon>Glossata</taxon>
        <taxon>Ditrysia</taxon>
        <taxon>Papilionoidea</taxon>
        <taxon>Nymphalidae</taxon>
        <taxon>Satyrinae</taxon>
        <taxon>Satyrini</taxon>
        <taxon>Parargina</taxon>
        <taxon>Pararge</taxon>
    </lineage>
</organism>
<dbReference type="EMBL" id="CAKXAJ010020876">
    <property type="protein sequence ID" value="CAH2225144.1"/>
    <property type="molecule type" value="Genomic_DNA"/>
</dbReference>
<protein>
    <submittedName>
        <fullName evidence="2">Jg3527 protein</fullName>
    </submittedName>
</protein>
<dbReference type="Proteomes" id="UP000838756">
    <property type="component" value="Unassembled WGS sequence"/>
</dbReference>
<comment type="caution">
    <text evidence="2">The sequence shown here is derived from an EMBL/GenBank/DDBJ whole genome shotgun (WGS) entry which is preliminary data.</text>
</comment>
<feature type="coiled-coil region" evidence="1">
    <location>
        <begin position="128"/>
        <end position="158"/>
    </location>
</feature>
<reference evidence="2" key="1">
    <citation type="submission" date="2022-03" db="EMBL/GenBank/DDBJ databases">
        <authorList>
            <person name="Lindestad O."/>
        </authorList>
    </citation>
    <scope>NUCLEOTIDE SEQUENCE</scope>
</reference>
<evidence type="ECO:0000256" key="1">
    <source>
        <dbReference type="SAM" id="Coils"/>
    </source>
</evidence>
<name>A0A8S4R040_9NEOP</name>
<evidence type="ECO:0000313" key="2">
    <source>
        <dbReference type="EMBL" id="CAH2225144.1"/>
    </source>
</evidence>
<evidence type="ECO:0000313" key="3">
    <source>
        <dbReference type="Proteomes" id="UP000838756"/>
    </source>
</evidence>